<organism evidence="3 4">
    <name type="scientific">Streptomyces xiamenensis</name>
    <dbReference type="NCBI Taxonomy" id="408015"/>
    <lineage>
        <taxon>Bacteria</taxon>
        <taxon>Bacillati</taxon>
        <taxon>Actinomycetota</taxon>
        <taxon>Actinomycetes</taxon>
        <taxon>Kitasatosporales</taxon>
        <taxon>Streptomycetaceae</taxon>
        <taxon>Streptomyces</taxon>
    </lineage>
</organism>
<feature type="transmembrane region" description="Helical" evidence="1">
    <location>
        <begin position="31"/>
        <end position="56"/>
    </location>
</feature>
<evidence type="ECO:0000313" key="3">
    <source>
        <dbReference type="EMBL" id="AKG45012.1"/>
    </source>
</evidence>
<dbReference type="KEGG" id="sxi:SXIM_36280"/>
<sequence>MSTRTENTGARHDGSDSATAYGDRGVTAVEFAGWLPLLVLVSLAALQLGVAGYTALQAGSAARAAARTASQEEIADQYQTSGRAAMSGWLAANTDFELSACGDEATVTARVTVPSVLPFMSDLGRASKTVTMPCD</sequence>
<evidence type="ECO:0000259" key="2">
    <source>
        <dbReference type="Pfam" id="PF07811"/>
    </source>
</evidence>
<name>A0A0F7FWQ1_9ACTN</name>
<proteinExistence type="predicted"/>
<evidence type="ECO:0000313" key="4">
    <source>
        <dbReference type="Proteomes" id="UP000034034"/>
    </source>
</evidence>
<dbReference type="Pfam" id="PF07811">
    <property type="entry name" value="TadE"/>
    <property type="match status" value="1"/>
</dbReference>
<gene>
    <name evidence="3" type="ORF">SXIM_36280</name>
</gene>
<reference evidence="3" key="1">
    <citation type="submission" date="2019-08" db="EMBL/GenBank/DDBJ databases">
        <title>Complete genome sequence of a mangrove-derived Streptomyces xiamenensis.</title>
        <authorList>
            <person name="Xu J."/>
        </authorList>
    </citation>
    <scope>NUCLEOTIDE SEQUENCE</scope>
    <source>
        <strain evidence="3">318</strain>
    </source>
</reference>
<dbReference type="RefSeq" id="WP_046724678.1">
    <property type="nucleotide sequence ID" value="NZ_CP009922.3"/>
</dbReference>
<keyword evidence="1" id="KW-0812">Transmembrane</keyword>
<accession>A0A0F7FWQ1</accession>
<dbReference type="PATRIC" id="fig|408015.6.peg.3677"/>
<feature type="domain" description="TadE-like" evidence="2">
    <location>
        <begin position="25"/>
        <end position="67"/>
    </location>
</feature>
<keyword evidence="1" id="KW-1133">Transmembrane helix</keyword>
<dbReference type="AlphaFoldDB" id="A0A0F7FWQ1"/>
<dbReference type="HOGENOM" id="CLU_099056_1_0_11"/>
<dbReference type="Proteomes" id="UP000034034">
    <property type="component" value="Chromosome"/>
</dbReference>
<protein>
    <submittedName>
        <fullName evidence="3">Septum site-determining protein</fullName>
    </submittedName>
</protein>
<keyword evidence="4" id="KW-1185">Reference proteome</keyword>
<keyword evidence="1" id="KW-0472">Membrane</keyword>
<dbReference type="STRING" id="408015.SXIM_36280"/>
<evidence type="ECO:0000256" key="1">
    <source>
        <dbReference type="SAM" id="Phobius"/>
    </source>
</evidence>
<dbReference type="InterPro" id="IPR012495">
    <property type="entry name" value="TadE-like_dom"/>
</dbReference>
<dbReference type="EMBL" id="CP009922">
    <property type="protein sequence ID" value="AKG45012.1"/>
    <property type="molecule type" value="Genomic_DNA"/>
</dbReference>